<dbReference type="GO" id="GO:0009090">
    <property type="term" value="P:homoserine biosynthetic process"/>
    <property type="evidence" value="ECO:0007669"/>
    <property type="project" value="TreeGrafter"/>
</dbReference>
<evidence type="ECO:0000259" key="14">
    <source>
        <dbReference type="Pfam" id="PF00742"/>
    </source>
</evidence>
<dbReference type="InterPro" id="IPR011147">
    <property type="entry name" value="Bifunc_Aspkin/hSer_DH"/>
</dbReference>
<dbReference type="PANTHER" id="PTHR43070">
    <property type="match status" value="1"/>
</dbReference>
<dbReference type="GO" id="GO:0009088">
    <property type="term" value="P:threonine biosynthetic process"/>
    <property type="evidence" value="ECO:0007669"/>
    <property type="project" value="UniProtKB-UniPathway"/>
</dbReference>
<feature type="non-terminal residue" evidence="16">
    <location>
        <position position="273"/>
    </location>
</feature>
<evidence type="ECO:0000256" key="4">
    <source>
        <dbReference type="ARBA" id="ARBA00013213"/>
    </source>
</evidence>
<feature type="signal peptide" evidence="13">
    <location>
        <begin position="1"/>
        <end position="20"/>
    </location>
</feature>
<evidence type="ECO:0000256" key="11">
    <source>
        <dbReference type="RuleBase" id="RU000579"/>
    </source>
</evidence>
<dbReference type="GO" id="GO:0004412">
    <property type="term" value="F:homoserine dehydrogenase activity"/>
    <property type="evidence" value="ECO:0007669"/>
    <property type="project" value="UniProtKB-EC"/>
</dbReference>
<dbReference type="InterPro" id="IPR005106">
    <property type="entry name" value="Asp/hSer_DH_NAD-bd"/>
</dbReference>
<organism evidence="16 17">
    <name type="scientific">Olpidium bornovanus</name>
    <dbReference type="NCBI Taxonomy" id="278681"/>
    <lineage>
        <taxon>Eukaryota</taxon>
        <taxon>Fungi</taxon>
        <taxon>Fungi incertae sedis</taxon>
        <taxon>Olpidiomycota</taxon>
        <taxon>Olpidiomycotina</taxon>
        <taxon>Olpidiomycetes</taxon>
        <taxon>Olpidiales</taxon>
        <taxon>Olpidiaceae</taxon>
        <taxon>Olpidium</taxon>
    </lineage>
</organism>
<keyword evidence="7 11" id="KW-0521">NADP</keyword>
<comment type="similarity">
    <text evidence="12">Belongs to the homoserine dehydrogenase family.</text>
</comment>
<dbReference type="GO" id="GO:0009086">
    <property type="term" value="P:methionine biosynthetic process"/>
    <property type="evidence" value="ECO:0007669"/>
    <property type="project" value="UniProtKB-KW"/>
</dbReference>
<dbReference type="SUPFAM" id="SSF51735">
    <property type="entry name" value="NAD(P)-binding Rossmann-fold domains"/>
    <property type="match status" value="1"/>
</dbReference>
<dbReference type="InterPro" id="IPR019811">
    <property type="entry name" value="HDH_CS"/>
</dbReference>
<dbReference type="UniPathway" id="UPA00051">
    <property type="reaction ID" value="UER00465"/>
</dbReference>
<dbReference type="Pfam" id="PF03447">
    <property type="entry name" value="NAD_binding_3"/>
    <property type="match status" value="1"/>
</dbReference>
<feature type="domain" description="Aspartate/homoserine dehydrogenase NAD-binding" evidence="15">
    <location>
        <begin position="14"/>
        <end position="140"/>
    </location>
</feature>
<comment type="cofactor">
    <cofactor evidence="1">
        <name>a metal cation</name>
        <dbReference type="ChEBI" id="CHEBI:25213"/>
    </cofactor>
</comment>
<dbReference type="InterPro" id="IPR001342">
    <property type="entry name" value="HDH_cat"/>
</dbReference>
<dbReference type="PROSITE" id="PS01042">
    <property type="entry name" value="HOMOSER_DHGENASE"/>
    <property type="match status" value="1"/>
</dbReference>
<feature type="chain" id="PRO_5034947280" description="Homoserine dehydrogenase" evidence="13">
    <location>
        <begin position="21"/>
        <end position="273"/>
    </location>
</feature>
<sequence>MTGSTATLNIALVGVGLVGSELLRQLDGLSRNGAGCPFRLVAVASSSSLVTGFSLPFAGPFALKKDDPGRVPLNFDALVGHLAALDGPSIIVDCTASDRVPELYPGWLRAGVSVVAANKKGFAGPARLFRNIYDASSQGGGGGKRACVYHESSVGAGLPVISTVRDLIKTGDIIKKIEGVFSGTLSYLFNVFSPAFPSPGAAPPKFSQVVRAAKEMGFTEPDPRDDLNGMDVARKVTILARLAGLSDAETSSLDVASLVPKPLENAGTAEEFM</sequence>
<comment type="pathway">
    <text evidence="3 11">Amino-acid biosynthesis; L-methionine biosynthesis via de novo pathway; L-homoserine from L-aspartate: step 3/3.</text>
</comment>
<comment type="caution">
    <text evidence="16">The sequence shown here is derived from an EMBL/GenBank/DDBJ whole genome shotgun (WGS) entry which is preliminary data.</text>
</comment>
<keyword evidence="6 11" id="KW-0791">Threonine biosynthesis</keyword>
<protein>
    <recommendedName>
        <fullName evidence="4 11">Homoserine dehydrogenase</fullName>
        <ecNumber evidence="4 11">1.1.1.3</ecNumber>
    </recommendedName>
</protein>
<evidence type="ECO:0000256" key="8">
    <source>
        <dbReference type="ARBA" id="ARBA00023002"/>
    </source>
</evidence>
<dbReference type="Pfam" id="PF00742">
    <property type="entry name" value="Homoserine_dh"/>
    <property type="match status" value="1"/>
</dbReference>
<dbReference type="InterPro" id="IPR036291">
    <property type="entry name" value="NAD(P)-bd_dom_sf"/>
</dbReference>
<keyword evidence="8 11" id="KW-0560">Oxidoreductase</keyword>
<feature type="domain" description="Homoserine dehydrogenase catalytic" evidence="14">
    <location>
        <begin position="159"/>
        <end position="259"/>
    </location>
</feature>
<reference evidence="16 17" key="1">
    <citation type="journal article" name="Sci. Rep.">
        <title>Genome-scale phylogenetic analyses confirm Olpidium as the closest living zoosporic fungus to the non-flagellated, terrestrial fungi.</title>
        <authorList>
            <person name="Chang Y."/>
            <person name="Rochon D."/>
            <person name="Sekimoto S."/>
            <person name="Wang Y."/>
            <person name="Chovatia M."/>
            <person name="Sandor L."/>
            <person name="Salamov A."/>
            <person name="Grigoriev I.V."/>
            <person name="Stajich J.E."/>
            <person name="Spatafora J.W."/>
        </authorList>
    </citation>
    <scope>NUCLEOTIDE SEQUENCE [LARGE SCALE GENOMIC DNA]</scope>
    <source>
        <strain evidence="16">S191</strain>
    </source>
</reference>
<keyword evidence="9 11" id="KW-0486">Methionine biosynthesis</keyword>
<evidence type="ECO:0000256" key="2">
    <source>
        <dbReference type="ARBA" id="ARBA00005056"/>
    </source>
</evidence>
<dbReference type="SUPFAM" id="SSF55347">
    <property type="entry name" value="Glyceraldehyde-3-phosphate dehydrogenase-like, C-terminal domain"/>
    <property type="match status" value="1"/>
</dbReference>
<keyword evidence="5 11" id="KW-0028">Amino-acid biosynthesis</keyword>
<comment type="pathway">
    <text evidence="2 11">Amino-acid biosynthesis; L-threonine biosynthesis; L-threonine from L-aspartate: step 3/5.</text>
</comment>
<evidence type="ECO:0000256" key="5">
    <source>
        <dbReference type="ARBA" id="ARBA00022605"/>
    </source>
</evidence>
<evidence type="ECO:0000256" key="12">
    <source>
        <dbReference type="RuleBase" id="RU004171"/>
    </source>
</evidence>
<dbReference type="OrthoDB" id="67851at2759"/>
<dbReference type="PANTHER" id="PTHR43070:SF5">
    <property type="entry name" value="HOMOSERINE DEHYDROGENASE"/>
    <property type="match status" value="1"/>
</dbReference>
<accession>A0A8H7ZSW9</accession>
<dbReference type="AlphaFoldDB" id="A0A8H7ZSW9"/>
<proteinExistence type="inferred from homology"/>
<evidence type="ECO:0000256" key="13">
    <source>
        <dbReference type="SAM" id="SignalP"/>
    </source>
</evidence>
<evidence type="ECO:0000256" key="7">
    <source>
        <dbReference type="ARBA" id="ARBA00022857"/>
    </source>
</evidence>
<dbReference type="GO" id="GO:0050661">
    <property type="term" value="F:NADP binding"/>
    <property type="evidence" value="ECO:0007669"/>
    <property type="project" value="InterPro"/>
</dbReference>
<dbReference type="UniPathway" id="UPA00050">
    <property type="reaction ID" value="UER00063"/>
</dbReference>
<dbReference type="Proteomes" id="UP000673691">
    <property type="component" value="Unassembled WGS sequence"/>
</dbReference>
<dbReference type="EMBL" id="JAEFCI010008289">
    <property type="protein sequence ID" value="KAG5458567.1"/>
    <property type="molecule type" value="Genomic_DNA"/>
</dbReference>
<evidence type="ECO:0000313" key="17">
    <source>
        <dbReference type="Proteomes" id="UP000673691"/>
    </source>
</evidence>
<evidence type="ECO:0000259" key="15">
    <source>
        <dbReference type="Pfam" id="PF03447"/>
    </source>
</evidence>
<keyword evidence="13" id="KW-0732">Signal</keyword>
<comment type="catalytic activity">
    <reaction evidence="10">
        <text>L-homoserine + NADP(+) = L-aspartate 4-semialdehyde + NADPH + H(+)</text>
        <dbReference type="Rhea" id="RHEA:15761"/>
        <dbReference type="ChEBI" id="CHEBI:15378"/>
        <dbReference type="ChEBI" id="CHEBI:57476"/>
        <dbReference type="ChEBI" id="CHEBI:57783"/>
        <dbReference type="ChEBI" id="CHEBI:58349"/>
        <dbReference type="ChEBI" id="CHEBI:537519"/>
        <dbReference type="EC" id="1.1.1.3"/>
    </reaction>
    <physiologicalReaction direction="right-to-left" evidence="10">
        <dbReference type="Rhea" id="RHEA:15763"/>
    </physiologicalReaction>
</comment>
<evidence type="ECO:0000256" key="9">
    <source>
        <dbReference type="ARBA" id="ARBA00023167"/>
    </source>
</evidence>
<evidence type="ECO:0000256" key="6">
    <source>
        <dbReference type="ARBA" id="ARBA00022697"/>
    </source>
</evidence>
<evidence type="ECO:0000256" key="1">
    <source>
        <dbReference type="ARBA" id="ARBA00001920"/>
    </source>
</evidence>
<gene>
    <name evidence="16" type="ORF">BJ554DRAFT_1185</name>
</gene>
<dbReference type="Gene3D" id="3.30.360.10">
    <property type="entry name" value="Dihydrodipicolinate Reductase, domain 2"/>
    <property type="match status" value="1"/>
</dbReference>
<evidence type="ECO:0000256" key="10">
    <source>
        <dbReference type="ARBA" id="ARBA00048841"/>
    </source>
</evidence>
<dbReference type="Gene3D" id="3.40.50.720">
    <property type="entry name" value="NAD(P)-binding Rossmann-like Domain"/>
    <property type="match status" value="1"/>
</dbReference>
<keyword evidence="17" id="KW-1185">Reference proteome</keyword>
<evidence type="ECO:0000313" key="16">
    <source>
        <dbReference type="EMBL" id="KAG5458567.1"/>
    </source>
</evidence>
<dbReference type="EC" id="1.1.1.3" evidence="4 11"/>
<evidence type="ECO:0000256" key="3">
    <source>
        <dbReference type="ARBA" id="ARBA00005062"/>
    </source>
</evidence>
<name>A0A8H7ZSW9_9FUNG</name>